<dbReference type="AlphaFoldDB" id="A0A6G0Y9S3"/>
<organism evidence="2 3">
    <name type="scientific">Aphis craccivora</name>
    <name type="common">Cowpea aphid</name>
    <dbReference type="NCBI Taxonomy" id="307492"/>
    <lineage>
        <taxon>Eukaryota</taxon>
        <taxon>Metazoa</taxon>
        <taxon>Ecdysozoa</taxon>
        <taxon>Arthropoda</taxon>
        <taxon>Hexapoda</taxon>
        <taxon>Insecta</taxon>
        <taxon>Pterygota</taxon>
        <taxon>Neoptera</taxon>
        <taxon>Paraneoptera</taxon>
        <taxon>Hemiptera</taxon>
        <taxon>Sternorrhyncha</taxon>
        <taxon>Aphidomorpha</taxon>
        <taxon>Aphidoidea</taxon>
        <taxon>Aphididae</taxon>
        <taxon>Aphidini</taxon>
        <taxon>Aphis</taxon>
        <taxon>Aphis</taxon>
    </lineage>
</organism>
<proteinExistence type="predicted"/>
<reference evidence="2 3" key="1">
    <citation type="submission" date="2019-08" db="EMBL/GenBank/DDBJ databases">
        <title>Whole genome of Aphis craccivora.</title>
        <authorList>
            <person name="Voronova N.V."/>
            <person name="Shulinski R.S."/>
            <person name="Bandarenka Y.V."/>
            <person name="Zhorov D.G."/>
            <person name="Warner D."/>
        </authorList>
    </citation>
    <scope>NUCLEOTIDE SEQUENCE [LARGE SCALE GENOMIC DNA]</scope>
    <source>
        <strain evidence="2">180601</strain>
        <tissue evidence="2">Whole Body</tissue>
    </source>
</reference>
<feature type="compositionally biased region" description="Acidic residues" evidence="1">
    <location>
        <begin position="42"/>
        <end position="60"/>
    </location>
</feature>
<comment type="caution">
    <text evidence="2">The sequence shown here is derived from an EMBL/GenBank/DDBJ whole genome shotgun (WGS) entry which is preliminary data.</text>
</comment>
<evidence type="ECO:0000313" key="2">
    <source>
        <dbReference type="EMBL" id="KAF0751806.1"/>
    </source>
</evidence>
<feature type="region of interest" description="Disordered" evidence="1">
    <location>
        <begin position="29"/>
        <end position="60"/>
    </location>
</feature>
<sequence length="118" mass="12891">MIIIIINCSVVFQPSSDYTAAMDVDGADDDDYVLTPLQPEAGDPEPDIEKDDGSDGVDEVADDTATAADDYVQSLVTIESNWANGKFITQTVISSRIFRGTRLMHCLRITCRSDDRNG</sequence>
<name>A0A6G0Y9S3_APHCR</name>
<dbReference type="EMBL" id="VUJU01005250">
    <property type="protein sequence ID" value="KAF0751806.1"/>
    <property type="molecule type" value="Genomic_DNA"/>
</dbReference>
<accession>A0A6G0Y9S3</accession>
<keyword evidence="3" id="KW-1185">Reference proteome</keyword>
<evidence type="ECO:0000313" key="3">
    <source>
        <dbReference type="Proteomes" id="UP000478052"/>
    </source>
</evidence>
<protein>
    <submittedName>
        <fullName evidence="2">Protein TANC2 isoform X3</fullName>
    </submittedName>
</protein>
<evidence type="ECO:0000256" key="1">
    <source>
        <dbReference type="SAM" id="MobiDB-lite"/>
    </source>
</evidence>
<dbReference type="Proteomes" id="UP000478052">
    <property type="component" value="Unassembled WGS sequence"/>
</dbReference>
<gene>
    <name evidence="2" type="ORF">FWK35_00038074</name>
</gene>